<dbReference type="KEGG" id="lsx:H8B22_08420"/>
<dbReference type="PANTHER" id="PTHR33361:SF2">
    <property type="entry name" value="DUF885 DOMAIN-CONTAINING PROTEIN"/>
    <property type="match status" value="1"/>
</dbReference>
<keyword evidence="3" id="KW-1185">Reference proteome</keyword>
<proteinExistence type="predicted"/>
<reference evidence="2 3" key="1">
    <citation type="submission" date="2020-08" db="EMBL/GenBank/DDBJ databases">
        <title>Lysobacter sp. II4 sp. nov., isolated from soil.</title>
        <authorList>
            <person name="Woo C.Y."/>
            <person name="Kim J."/>
        </authorList>
    </citation>
    <scope>NUCLEOTIDE SEQUENCE [LARGE SCALE GENOMIC DNA]</scope>
    <source>
        <strain evidence="2 3">II4</strain>
    </source>
</reference>
<feature type="signal peptide" evidence="1">
    <location>
        <begin position="1"/>
        <end position="19"/>
    </location>
</feature>
<keyword evidence="1" id="KW-0732">Signal</keyword>
<dbReference type="AlphaFoldDB" id="A0A7H0FU38"/>
<feature type="chain" id="PRO_5028799067" evidence="1">
    <location>
        <begin position="20"/>
        <end position="607"/>
    </location>
</feature>
<organism evidence="2 3">
    <name type="scientific">Agrilutibacter terrestris</name>
    <dbReference type="NCBI Taxonomy" id="2865112"/>
    <lineage>
        <taxon>Bacteria</taxon>
        <taxon>Pseudomonadati</taxon>
        <taxon>Pseudomonadota</taxon>
        <taxon>Gammaproteobacteria</taxon>
        <taxon>Lysobacterales</taxon>
        <taxon>Lysobacteraceae</taxon>
        <taxon>Agrilutibacter</taxon>
    </lineage>
</organism>
<dbReference type="Proteomes" id="UP000516018">
    <property type="component" value="Chromosome"/>
</dbReference>
<accession>A0A7H0FU38</accession>
<evidence type="ECO:0000313" key="2">
    <source>
        <dbReference type="EMBL" id="QNP39554.1"/>
    </source>
</evidence>
<sequence>MTKPLVLAPLFLAMSLALAPTAVLAQQAPAAKAAPAKTAPAKPAPAWVARSNEYTQILILAQAPFQPEQVSFFGVPGFDDQVFDYGAEFGRRFREATTKAKADLVARSAKETDPNVKQDIAILLQAADDQIEASEVNERLTRPWLDAGQTVFQGIQSLLSDQTPADRRAKAVLRLQRYAGLVPGTTPLTTLARQRYEERNEKGLLQPTQIAVQQSLDNVKTYQQGIRDLFAKYKLDGEAAAALTALDQQLTDYAAWCKADVLPTSRTDYKLPTELYALSLKGYGIDIDPRVLIERAQLEFMETRNAMQQLAPLVAKAKGLKATDYVEVIRALKHPQLKDDAIEPYYRNTVMPELDRLIAANEVVSLPQRPMQMRLGTPAENAAQSAPHFLPAPLVGNTGQQGTFVLPLSNPNAGADGPYDDFNYPAGAWTLTAHEGRPGHELQFTAMVERGVSLARTLYAFNSVNVEGWALYAEAEMVPYEPLEGQLIALQFRLLRAARAMLDPMINLGLTDRDTVFRVLTDEVGFSKAMARQEVDRYSVNSPGQAGSYFYGYTRIMQLRAETEVALGDKFDRKAFNDFLLDQGLLPPALLAKAVREEFVPAQRAKK</sequence>
<protein>
    <submittedName>
        <fullName evidence="2">DUF885 domain-containing protein</fullName>
    </submittedName>
</protein>
<dbReference type="EMBL" id="CP060820">
    <property type="protein sequence ID" value="QNP39554.1"/>
    <property type="molecule type" value="Genomic_DNA"/>
</dbReference>
<dbReference type="InterPro" id="IPR010281">
    <property type="entry name" value="DUF885"/>
</dbReference>
<name>A0A7H0FU38_9GAMM</name>
<evidence type="ECO:0000256" key="1">
    <source>
        <dbReference type="SAM" id="SignalP"/>
    </source>
</evidence>
<gene>
    <name evidence="2" type="ORF">H8B22_08420</name>
</gene>
<dbReference type="RefSeq" id="WP_187711000.1">
    <property type="nucleotide sequence ID" value="NZ_CP060820.1"/>
</dbReference>
<dbReference type="PANTHER" id="PTHR33361">
    <property type="entry name" value="GLR0591 PROTEIN"/>
    <property type="match status" value="1"/>
</dbReference>
<dbReference type="Pfam" id="PF05960">
    <property type="entry name" value="DUF885"/>
    <property type="match status" value="1"/>
</dbReference>
<evidence type="ECO:0000313" key="3">
    <source>
        <dbReference type="Proteomes" id="UP000516018"/>
    </source>
</evidence>